<feature type="compositionally biased region" description="Basic and acidic residues" evidence="3">
    <location>
        <begin position="1069"/>
        <end position="1110"/>
    </location>
</feature>
<feature type="coiled-coil region" evidence="2">
    <location>
        <begin position="611"/>
        <end position="660"/>
    </location>
</feature>
<dbReference type="PANTHER" id="PTHR28268">
    <property type="entry name" value="MICOS SUBUNIT MIC26"/>
    <property type="match status" value="1"/>
</dbReference>
<feature type="region of interest" description="Disordered" evidence="3">
    <location>
        <begin position="734"/>
        <end position="774"/>
    </location>
</feature>
<dbReference type="PANTHER" id="PTHR28268:SF1">
    <property type="entry name" value="MICOS SUBUNIT MIC26"/>
    <property type="match status" value="1"/>
</dbReference>
<evidence type="ECO:0000313" key="5">
    <source>
        <dbReference type="Proteomes" id="UP000717515"/>
    </source>
</evidence>
<dbReference type="InterPro" id="IPR033181">
    <property type="entry name" value="Mic26_fungi"/>
</dbReference>
<feature type="region of interest" description="Disordered" evidence="3">
    <location>
        <begin position="803"/>
        <end position="845"/>
    </location>
</feature>
<feature type="compositionally biased region" description="Basic and acidic residues" evidence="3">
    <location>
        <begin position="130"/>
        <end position="164"/>
    </location>
</feature>
<feature type="compositionally biased region" description="Low complexity" evidence="3">
    <location>
        <begin position="807"/>
        <end position="816"/>
    </location>
</feature>
<keyword evidence="1" id="KW-0496">Mitochondrion</keyword>
<protein>
    <recommendedName>
        <fullName evidence="1">MICOS complex subunit</fullName>
    </recommendedName>
</protein>
<comment type="subcellular location">
    <subcellularLocation>
        <location evidence="1">Mitochondrion inner membrane</location>
    </subcellularLocation>
</comment>
<dbReference type="GO" id="GO:0042407">
    <property type="term" value="P:cristae formation"/>
    <property type="evidence" value="ECO:0007669"/>
    <property type="project" value="InterPro"/>
</dbReference>
<evidence type="ECO:0000313" key="4">
    <source>
        <dbReference type="EMBL" id="KAG9325034.1"/>
    </source>
</evidence>
<keyword evidence="1" id="KW-0999">Mitochondrion inner membrane</keyword>
<dbReference type="GO" id="GO:0061617">
    <property type="term" value="C:MICOS complex"/>
    <property type="evidence" value="ECO:0007669"/>
    <property type="project" value="UniProtKB-UniRule"/>
</dbReference>
<gene>
    <name evidence="4" type="ORF">KVV02_001033</name>
</gene>
<evidence type="ECO:0000256" key="3">
    <source>
        <dbReference type="SAM" id="MobiDB-lite"/>
    </source>
</evidence>
<dbReference type="InterPro" id="IPR019166">
    <property type="entry name" value="MIC26/MIC27"/>
</dbReference>
<feature type="compositionally biased region" description="Basic and acidic residues" evidence="3">
    <location>
        <begin position="378"/>
        <end position="405"/>
    </location>
</feature>
<feature type="non-terminal residue" evidence="4">
    <location>
        <position position="1"/>
    </location>
</feature>
<comment type="caution">
    <text evidence="4">The sequence shown here is derived from an EMBL/GenBank/DDBJ whole genome shotgun (WGS) entry which is preliminary data.</text>
</comment>
<dbReference type="Proteomes" id="UP000717515">
    <property type="component" value="Unassembled WGS sequence"/>
</dbReference>
<evidence type="ECO:0000256" key="1">
    <source>
        <dbReference type="RuleBase" id="RU363021"/>
    </source>
</evidence>
<proteinExistence type="predicted"/>
<comment type="subunit">
    <text evidence="1">Component of the mitochondrial contact site and cristae organizing system (MICOS) complex.</text>
</comment>
<dbReference type="EMBL" id="JAIFTL010000050">
    <property type="protein sequence ID" value="KAG9325034.1"/>
    <property type="molecule type" value="Genomic_DNA"/>
</dbReference>
<keyword evidence="1" id="KW-0472">Membrane</keyword>
<organism evidence="4 5">
    <name type="scientific">Mortierella alpina</name>
    <name type="common">Oleaginous fungus</name>
    <name type="synonym">Mortierella renispora</name>
    <dbReference type="NCBI Taxonomy" id="64518"/>
    <lineage>
        <taxon>Eukaryota</taxon>
        <taxon>Fungi</taxon>
        <taxon>Fungi incertae sedis</taxon>
        <taxon>Mucoromycota</taxon>
        <taxon>Mortierellomycotina</taxon>
        <taxon>Mortierellomycetes</taxon>
        <taxon>Mortierellales</taxon>
        <taxon>Mortierellaceae</taxon>
        <taxon>Mortierella</taxon>
    </lineage>
</organism>
<feature type="region of interest" description="Disordered" evidence="3">
    <location>
        <begin position="923"/>
        <end position="947"/>
    </location>
</feature>
<dbReference type="Pfam" id="PF09769">
    <property type="entry name" value="ApoO"/>
    <property type="match status" value="1"/>
</dbReference>
<feature type="region of interest" description="Disordered" evidence="3">
    <location>
        <begin position="365"/>
        <end position="445"/>
    </location>
</feature>
<dbReference type="GO" id="GO:0044284">
    <property type="term" value="C:mitochondrial crista junction"/>
    <property type="evidence" value="ECO:0007669"/>
    <property type="project" value="TreeGrafter"/>
</dbReference>
<feature type="compositionally biased region" description="Basic and acidic residues" evidence="3">
    <location>
        <begin position="1117"/>
        <end position="1127"/>
    </location>
</feature>
<reference evidence="4" key="1">
    <citation type="submission" date="2021-07" db="EMBL/GenBank/DDBJ databases">
        <title>Draft genome of Mortierella alpina, strain LL118, isolated from an aspen leaf litter sample.</title>
        <authorList>
            <person name="Yang S."/>
            <person name="Vinatzer B.A."/>
        </authorList>
    </citation>
    <scope>NUCLEOTIDE SEQUENCE</scope>
    <source>
        <strain evidence="4">LL118</strain>
    </source>
</reference>
<name>A0A9P8A9Y5_MORAP</name>
<accession>A0A9P8A9Y5</accession>
<feature type="region of interest" description="Disordered" evidence="3">
    <location>
        <begin position="235"/>
        <end position="261"/>
    </location>
</feature>
<feature type="region of interest" description="Disordered" evidence="3">
    <location>
        <begin position="1069"/>
        <end position="1134"/>
    </location>
</feature>
<sequence length="1264" mass="140324">MIASSAQHKACSTHCENPVRGLSAATEMPAAFIFLALCAALPFLTTHPSHPHSNPWPHPPTLPKEQQHRHHFTSLHSLSIYFPSPNRMLKARSTMRPLTRAAVTALVVSSACLARTTTVFADESNEESDERGADQGHRATRFRNVENRSRIHLEGPRSSDHGHPRHREMVAAEEELMPGLAYVALAGLTGSVIARQRSALLKVLSPFAFASAAGLYFLPHTTRNLLGVDQPSYDKWASSHPHSHAHPHATPSISATPAPNSELVSKARDAWHTAETKVDQLDDKVDSKARDMKQWWDKNTAKAEQDIKGQVSETKSWVEIKATEADRALDQAQVTANDAVKKTKGWVEDKSRLVERQVGTAAKEVDGWRSQAASSMRSTEDKTWLHHKADQGPAPARDRTTERKHWWSSRSKPSIDGPFLGSKATLGTDSSNRDHWSNGEEQGTAEVREADLASWFRGSFRRAAGSEGHLDNKDVDNWSSTGEEIGTAKLDSEPFVHMHRQRFVSREDLPHEPEYWSNGEEVSSADIRDANYYNYAGSLRSGSLGRTSWWDRRSAVAGASSNLDNDMSNLKEKAELLAWEAKQTAEKAASDLASKLAWEQSELEKKTADVKARAEAAARQARATSDALIRERQQAMEKSAKDLEMRINKEKEAADRTAADAKARARAWELDQQSLADNAAREVQDRVAREKAAAEASAAQVKAKAEAWAREQKAKADRAAKEVHDRFLRETAAAEKAASEAKSRAESLLKEKKNSAERASRELADAVARESATKIDREKQLRAQMEGLRAELQETTRAAAEIEASTGRRWGWSRSSAPEVVPEQSTTSSSTKRTHGESQEGFDSTGQLLDHIVEDIKQTKGDIEQGLGHLKDAVLGVESKASDAVYKTTETVRGAVNRASSDVVSAAHDKATTLGRNVEREAVKSEMDVRQRAKAAEKNPSETARKAHDNVIDAATNIEGQMRHPHRHHDHSAHDSDAFSHHLYNHVRDDVRQTKEDIQHGMDHLRGAFHGAEQATNAAQANAQQARDDSRKWWNSRAETLDQDQAQAKASVNKPAAVGREWWRERSQKLDQEAHHVQDKVDKAASESKSWWESKTSEAESKARLMEGELRAGLNKAGDKERRERNKQWSKYSEMSDAKLDETLGKEAREALGTNGADLKEYKAADEHGPPQSMQKQLWDDIVKERTRLEEENQDKLTFYSDGSLTDMGKTSVSMAFGVVQKKADDQYRDIVGGQTEGHASSTKAELVGLLATIMISPRDRDVQ</sequence>
<evidence type="ECO:0000256" key="2">
    <source>
        <dbReference type="SAM" id="Coils"/>
    </source>
</evidence>
<dbReference type="AlphaFoldDB" id="A0A9P8A9Y5"/>
<feature type="region of interest" description="Disordered" evidence="3">
    <location>
        <begin position="122"/>
        <end position="164"/>
    </location>
</feature>
<keyword evidence="2" id="KW-0175">Coiled coil</keyword>
<feature type="region of interest" description="Disordered" evidence="3">
    <location>
        <begin position="48"/>
        <end position="69"/>
    </location>
</feature>
<comment type="function">
    <text evidence="1">Component of the MICOS complex, a large protein complex of the mitochondrial inner membrane that plays crucial roles in the maintenance of crista junctions, inner membrane architecture, and formation of contact sites to the outer membrane.</text>
</comment>